<reference evidence="2" key="1">
    <citation type="submission" date="2022-03" db="EMBL/GenBank/DDBJ databases">
        <authorList>
            <person name="Martin C."/>
        </authorList>
    </citation>
    <scope>NUCLEOTIDE SEQUENCE</scope>
</reference>
<dbReference type="InterPro" id="IPR051741">
    <property type="entry name" value="PAR6_homolog"/>
</dbReference>
<dbReference type="AlphaFoldDB" id="A0A8J1XVC1"/>
<accession>A0A8J1XVC1</accession>
<dbReference type="GO" id="GO:0005938">
    <property type="term" value="C:cell cortex"/>
    <property type="evidence" value="ECO:0007669"/>
    <property type="project" value="TreeGrafter"/>
</dbReference>
<feature type="compositionally biased region" description="Low complexity" evidence="1">
    <location>
        <begin position="142"/>
        <end position="157"/>
    </location>
</feature>
<dbReference type="GO" id="GO:0060341">
    <property type="term" value="P:regulation of cellular localization"/>
    <property type="evidence" value="ECO:0007669"/>
    <property type="project" value="TreeGrafter"/>
</dbReference>
<dbReference type="InterPro" id="IPR001478">
    <property type="entry name" value="PDZ"/>
</dbReference>
<dbReference type="PROSITE" id="PS50106">
    <property type="entry name" value="PDZ"/>
    <property type="match status" value="1"/>
</dbReference>
<protein>
    <submittedName>
        <fullName evidence="2">Uncharacterized protein</fullName>
    </submittedName>
</protein>
<feature type="compositionally biased region" description="Polar residues" evidence="1">
    <location>
        <begin position="792"/>
        <end position="811"/>
    </location>
</feature>
<feature type="compositionally biased region" description="Low complexity" evidence="1">
    <location>
        <begin position="1018"/>
        <end position="1030"/>
    </location>
</feature>
<feature type="region of interest" description="Disordered" evidence="1">
    <location>
        <begin position="140"/>
        <end position="265"/>
    </location>
</feature>
<feature type="compositionally biased region" description="Low complexity" evidence="1">
    <location>
        <begin position="456"/>
        <end position="486"/>
    </location>
</feature>
<evidence type="ECO:0000313" key="3">
    <source>
        <dbReference type="Proteomes" id="UP000749559"/>
    </source>
</evidence>
<feature type="compositionally biased region" description="Polar residues" evidence="1">
    <location>
        <begin position="957"/>
        <end position="966"/>
    </location>
</feature>
<dbReference type="OrthoDB" id="10058001at2759"/>
<feature type="region of interest" description="Disordered" evidence="1">
    <location>
        <begin position="666"/>
        <end position="708"/>
    </location>
</feature>
<dbReference type="GO" id="GO:0016324">
    <property type="term" value="C:apical plasma membrane"/>
    <property type="evidence" value="ECO:0007669"/>
    <property type="project" value="TreeGrafter"/>
</dbReference>
<dbReference type="PANTHER" id="PTHR14102:SF12">
    <property type="entry name" value="CDNA SEQUENCE BC034090"/>
    <property type="match status" value="1"/>
</dbReference>
<organism evidence="2 3">
    <name type="scientific">Owenia fusiformis</name>
    <name type="common">Polychaete worm</name>
    <dbReference type="NCBI Taxonomy" id="6347"/>
    <lineage>
        <taxon>Eukaryota</taxon>
        <taxon>Metazoa</taxon>
        <taxon>Spiralia</taxon>
        <taxon>Lophotrochozoa</taxon>
        <taxon>Annelida</taxon>
        <taxon>Polychaeta</taxon>
        <taxon>Sedentaria</taxon>
        <taxon>Canalipalpata</taxon>
        <taxon>Sabellida</taxon>
        <taxon>Oweniida</taxon>
        <taxon>Oweniidae</taxon>
        <taxon>Owenia</taxon>
    </lineage>
</organism>
<dbReference type="InterPro" id="IPR036034">
    <property type="entry name" value="PDZ_sf"/>
</dbReference>
<dbReference type="Gene3D" id="2.30.42.10">
    <property type="match status" value="1"/>
</dbReference>
<name>A0A8J1XVC1_OWEFU</name>
<feature type="compositionally biased region" description="Basic and acidic residues" evidence="1">
    <location>
        <begin position="767"/>
        <end position="781"/>
    </location>
</feature>
<dbReference type="PANTHER" id="PTHR14102">
    <property type="entry name" value="PAR-6-RELATED"/>
    <property type="match status" value="1"/>
</dbReference>
<proteinExistence type="predicted"/>
<evidence type="ECO:0000256" key="1">
    <source>
        <dbReference type="SAM" id="MobiDB-lite"/>
    </source>
</evidence>
<feature type="region of interest" description="Disordered" evidence="1">
    <location>
        <begin position="22"/>
        <end position="57"/>
    </location>
</feature>
<keyword evidence="3" id="KW-1185">Reference proteome</keyword>
<feature type="region of interest" description="Disordered" evidence="1">
    <location>
        <begin position="396"/>
        <end position="517"/>
    </location>
</feature>
<feature type="compositionally biased region" description="Polar residues" evidence="1">
    <location>
        <begin position="842"/>
        <end position="858"/>
    </location>
</feature>
<dbReference type="GO" id="GO:0007163">
    <property type="term" value="P:establishment or maintenance of cell polarity"/>
    <property type="evidence" value="ECO:0007669"/>
    <property type="project" value="TreeGrafter"/>
</dbReference>
<dbReference type="EMBL" id="CAIIXF020000006">
    <property type="protein sequence ID" value="CAH1787296.1"/>
    <property type="molecule type" value="Genomic_DNA"/>
</dbReference>
<sequence>MYSTQDIIESLKDHLFAHRFSEKNQENKIPPNSSHLWEKDGDILTNGQSSGSNFGGEQLWDTYIGTDNVSSPAFDPNQINGSQRYSSLPSDDHSLEKELAMYDCQSRKRSKSKKTSSATADRPPSRASLAEMQIQSILGKARSSSLSRSNSNVSTLSLKDRLRKNKESMQELLSSERSPLSKKTLKKPVTANHAAVPKAREEAYTTKSPQLQALIQKHLAAERSRSGQKSSAAKRLPSPDSGPDSAVDVDTLDTSSLHSNGGCVEGSDLPLERMHLAHRRLQFSSSDNSNSDIINWESQKTRNNQPHRKHNHDSDADSGIVPVFREQTSSSSSDQQQQPIKPMSNIKARIQARQNRKSRKADLSRGAVPGPLKADHSIQPKLKLHQHTSVLETSNLQNPHFDLSPEAQNDGSPNSSGDSNSRLRLPSRPCSRASSGHRSRSSSPGLRVHFKEEPSESLSPGPSSKRPQSSSGLGSTSRPSSNRSTPVKSILANYRQRYSDQRDQNQRDSNPQEDFHTSISYDANHQNIQDSSSDRHISNGYHIDSKSDHTNRILNKYDTDFESQQYEDNLVHRDLPPGYIQRTNAMDIEDRLSEGHIDSVNQSIHERNSFNNRDLYFNDSGHHEYDHPSNEYHRRIKASEHSREKNSYLDMIDDSDVDDSMPLDLLPVTRRSPHSRSDTSSRTITPVQHLDNDTPIYGHKNDRSQMLKTPDTKLKGCIDTERQHFKDNVDYHDSGEVLNQKSMNTGIPRRIRPSSAGPSINGLASRIKSDDSQSQQKNERKSRSRIPRPHSAMSQPSSRTLSAQAPTSEVLSTKPPCQPPCSSVSSTKPPRRPQSVQPPSSGISSTKPPSRPQSVQPQEHTRPPSPGVISMMSVQSMASDMSGGLDRSLDWLYRPNTPSGSDPQLFRYKSNLEMSKDLRGSKSSLVERLGSLRKSAKSKIAKLQRAVSLDRLDKSGSVGNPDSSACSIEEQPPKLKKSSSLQSLRHSFSKKKDRSKKYVDDGVLHDAQAAKSPRRRSLSPSLKRSSSSLSINSVDSPTHGRVIGKLLALNTDGSQVIELKKPPHGPFGFYIAKGSAKYNNGVFISRMSDGHPEKLFAGLLGIGDEILEINNRTLQGGDLDIAYDIMAQHDTLTMKVLPFMARTDQ</sequence>
<feature type="compositionally biased region" description="Low complexity" evidence="1">
    <location>
        <begin position="409"/>
        <end position="434"/>
    </location>
</feature>
<feature type="compositionally biased region" description="Basic and acidic residues" evidence="1">
    <location>
        <begin position="497"/>
        <end position="506"/>
    </location>
</feature>
<dbReference type="SMART" id="SM00228">
    <property type="entry name" value="PDZ"/>
    <property type="match status" value="1"/>
</dbReference>
<dbReference type="Proteomes" id="UP000749559">
    <property type="component" value="Unassembled WGS sequence"/>
</dbReference>
<feature type="compositionally biased region" description="Basic and acidic residues" evidence="1">
    <location>
        <begin position="699"/>
        <end position="708"/>
    </location>
</feature>
<feature type="compositionally biased region" description="Polar residues" evidence="1">
    <location>
        <begin position="71"/>
        <end position="89"/>
    </location>
</feature>
<dbReference type="GO" id="GO:0007098">
    <property type="term" value="P:centrosome cycle"/>
    <property type="evidence" value="ECO:0007669"/>
    <property type="project" value="TreeGrafter"/>
</dbReference>
<feature type="region of interest" description="Disordered" evidence="1">
    <location>
        <begin position="731"/>
        <end position="869"/>
    </location>
</feature>
<evidence type="ECO:0000313" key="2">
    <source>
        <dbReference type="EMBL" id="CAH1787296.1"/>
    </source>
</evidence>
<dbReference type="SUPFAM" id="SSF50156">
    <property type="entry name" value="PDZ domain-like"/>
    <property type="match status" value="1"/>
</dbReference>
<comment type="caution">
    <text evidence="2">The sequence shown here is derived from an EMBL/GenBank/DDBJ whole genome shotgun (WGS) entry which is preliminary data.</text>
</comment>
<feature type="region of interest" description="Disordered" evidence="1">
    <location>
        <begin position="71"/>
        <end position="128"/>
    </location>
</feature>
<dbReference type="GO" id="GO:0005634">
    <property type="term" value="C:nucleus"/>
    <property type="evidence" value="ECO:0007669"/>
    <property type="project" value="TreeGrafter"/>
</dbReference>
<feature type="region of interest" description="Disordered" evidence="1">
    <location>
        <begin position="952"/>
        <end position="1034"/>
    </location>
</feature>
<gene>
    <name evidence="2" type="ORF">OFUS_LOCUS13033</name>
</gene>
<feature type="compositionally biased region" description="Low complexity" evidence="1">
    <location>
        <begin position="327"/>
        <end position="338"/>
    </location>
</feature>
<feature type="compositionally biased region" description="Basic and acidic residues" evidence="1">
    <location>
        <begin position="90"/>
        <end position="100"/>
    </location>
</feature>
<dbReference type="Pfam" id="PF00595">
    <property type="entry name" value="PDZ"/>
    <property type="match status" value="1"/>
</dbReference>
<feature type="region of interest" description="Disordered" evidence="1">
    <location>
        <begin position="299"/>
        <end position="379"/>
    </location>
</feature>